<dbReference type="EMBL" id="MNCJ02000331">
    <property type="protein sequence ID" value="KAF5759160.1"/>
    <property type="molecule type" value="Genomic_DNA"/>
</dbReference>
<evidence type="ECO:0000313" key="2">
    <source>
        <dbReference type="EMBL" id="OTF91383.1"/>
    </source>
</evidence>
<dbReference type="InParanoid" id="A0A251RYU8"/>
<accession>A0A251RYU8</accession>
<dbReference type="AlphaFoldDB" id="A0A251RYU8"/>
<sequence>MVHGPLSDSVLKQSLNENKDLNTHVRTRSLRLLLFSSGEWRPPSKHINCRFQQNFDHNQKCQKGIGLVGSKRALTKHFLKHVL</sequence>
<reference evidence="1" key="3">
    <citation type="submission" date="2020-06" db="EMBL/GenBank/DDBJ databases">
        <title>Helianthus annuus Genome sequencing and assembly Release 2.</title>
        <authorList>
            <person name="Gouzy J."/>
            <person name="Langlade N."/>
            <person name="Munos S."/>
        </authorList>
    </citation>
    <scope>NUCLEOTIDE SEQUENCE</scope>
    <source>
        <tissue evidence="1">Leaves</tissue>
    </source>
</reference>
<reference evidence="1 3" key="1">
    <citation type="journal article" date="2017" name="Nature">
        <title>The sunflower genome provides insights into oil metabolism, flowering and Asterid evolution.</title>
        <authorList>
            <person name="Badouin H."/>
            <person name="Gouzy J."/>
            <person name="Grassa C.J."/>
            <person name="Murat F."/>
            <person name="Staton S.E."/>
            <person name="Cottret L."/>
            <person name="Lelandais-Briere C."/>
            <person name="Owens G.L."/>
            <person name="Carrere S."/>
            <person name="Mayjonade B."/>
            <person name="Legrand L."/>
            <person name="Gill N."/>
            <person name="Kane N.C."/>
            <person name="Bowers J.E."/>
            <person name="Hubner S."/>
            <person name="Bellec A."/>
            <person name="Berard A."/>
            <person name="Berges H."/>
            <person name="Blanchet N."/>
            <person name="Boniface M.C."/>
            <person name="Brunel D."/>
            <person name="Catrice O."/>
            <person name="Chaidir N."/>
            <person name="Claudel C."/>
            <person name="Donnadieu C."/>
            <person name="Faraut T."/>
            <person name="Fievet G."/>
            <person name="Helmstetter N."/>
            <person name="King M."/>
            <person name="Knapp S.J."/>
            <person name="Lai Z."/>
            <person name="Le Paslier M.C."/>
            <person name="Lippi Y."/>
            <person name="Lorenzon L."/>
            <person name="Mandel J.R."/>
            <person name="Marage G."/>
            <person name="Marchand G."/>
            <person name="Marquand E."/>
            <person name="Bret-Mestries E."/>
            <person name="Morien E."/>
            <person name="Nambeesan S."/>
            <person name="Nguyen T."/>
            <person name="Pegot-Espagnet P."/>
            <person name="Pouilly N."/>
            <person name="Raftis F."/>
            <person name="Sallet E."/>
            <person name="Schiex T."/>
            <person name="Thomas J."/>
            <person name="Vandecasteele C."/>
            <person name="Vares D."/>
            <person name="Vear F."/>
            <person name="Vautrin S."/>
            <person name="Crespi M."/>
            <person name="Mangin B."/>
            <person name="Burke J.M."/>
            <person name="Salse J."/>
            <person name="Munos S."/>
            <person name="Vincourt P."/>
            <person name="Rieseberg L.H."/>
            <person name="Langlade N.B."/>
        </authorList>
    </citation>
    <scope>NUCLEOTIDE SEQUENCE [LARGE SCALE GENOMIC DNA]</scope>
    <source>
        <strain evidence="3">cv. SF193</strain>
        <tissue evidence="1">Leaves</tissue>
    </source>
</reference>
<organism evidence="2 3">
    <name type="scientific">Helianthus annuus</name>
    <name type="common">Common sunflower</name>
    <dbReference type="NCBI Taxonomy" id="4232"/>
    <lineage>
        <taxon>Eukaryota</taxon>
        <taxon>Viridiplantae</taxon>
        <taxon>Streptophyta</taxon>
        <taxon>Embryophyta</taxon>
        <taxon>Tracheophyta</taxon>
        <taxon>Spermatophyta</taxon>
        <taxon>Magnoliopsida</taxon>
        <taxon>eudicotyledons</taxon>
        <taxon>Gunneridae</taxon>
        <taxon>Pentapetalae</taxon>
        <taxon>asterids</taxon>
        <taxon>campanulids</taxon>
        <taxon>Asterales</taxon>
        <taxon>Asteraceae</taxon>
        <taxon>Asteroideae</taxon>
        <taxon>Heliantheae alliance</taxon>
        <taxon>Heliantheae</taxon>
        <taxon>Helianthus</taxon>
    </lineage>
</organism>
<name>A0A251RYU8_HELAN</name>
<dbReference type="Proteomes" id="UP000215914">
    <property type="component" value="Chromosome 16"/>
</dbReference>
<gene>
    <name evidence="2" type="ORF">HannXRQ_Chr16g0510151</name>
    <name evidence="1" type="ORF">HanXRQr2_Chr16g0737921</name>
</gene>
<reference evidence="2" key="2">
    <citation type="submission" date="2017-02" db="EMBL/GenBank/DDBJ databases">
        <title>Sunflower complete genome.</title>
        <authorList>
            <person name="Langlade N."/>
            <person name="Munos S."/>
        </authorList>
    </citation>
    <scope>NUCLEOTIDE SEQUENCE [LARGE SCALE GENOMIC DNA]</scope>
    <source>
        <tissue evidence="2">Leaves</tissue>
    </source>
</reference>
<evidence type="ECO:0000313" key="1">
    <source>
        <dbReference type="EMBL" id="KAF5759160.1"/>
    </source>
</evidence>
<dbReference type="Gramene" id="mRNA:HanXRQr2_Chr16g0737921">
    <property type="protein sequence ID" value="mRNA:HanXRQr2_Chr16g0737921"/>
    <property type="gene ID" value="HanXRQr2_Chr16g0737921"/>
</dbReference>
<evidence type="ECO:0000313" key="3">
    <source>
        <dbReference type="Proteomes" id="UP000215914"/>
    </source>
</evidence>
<dbReference type="EMBL" id="CM007905">
    <property type="protein sequence ID" value="OTF91383.1"/>
    <property type="molecule type" value="Genomic_DNA"/>
</dbReference>
<protein>
    <submittedName>
        <fullName evidence="2">Uncharacterized protein</fullName>
    </submittedName>
</protein>
<keyword evidence="3" id="KW-1185">Reference proteome</keyword>
<proteinExistence type="predicted"/>